<dbReference type="InterPro" id="IPR007887">
    <property type="entry name" value="MecA_N"/>
</dbReference>
<dbReference type="PROSITE" id="PS51257">
    <property type="entry name" value="PROKAR_LIPOPROTEIN"/>
    <property type="match status" value="1"/>
</dbReference>
<evidence type="ECO:0000259" key="3">
    <source>
        <dbReference type="Pfam" id="PF05223"/>
    </source>
</evidence>
<dbReference type="InterPro" id="IPR032710">
    <property type="entry name" value="NTF2-like_dom_sf"/>
</dbReference>
<organism evidence="4 5">
    <name type="scientific">Actinoallomurus bryophytorum</name>
    <dbReference type="NCBI Taxonomy" id="1490222"/>
    <lineage>
        <taxon>Bacteria</taxon>
        <taxon>Bacillati</taxon>
        <taxon>Actinomycetota</taxon>
        <taxon>Actinomycetes</taxon>
        <taxon>Streptosporangiales</taxon>
        <taxon>Thermomonosporaceae</taxon>
        <taxon>Actinoallomurus</taxon>
    </lineage>
</organism>
<gene>
    <name evidence="4" type="ORF">FB559_0290</name>
</gene>
<dbReference type="GO" id="GO:0008658">
    <property type="term" value="F:penicillin binding"/>
    <property type="evidence" value="ECO:0007669"/>
    <property type="project" value="InterPro"/>
</dbReference>
<dbReference type="GO" id="GO:0071972">
    <property type="term" value="F:peptidoglycan L,D-transpeptidase activity"/>
    <property type="evidence" value="ECO:0007669"/>
    <property type="project" value="TreeGrafter"/>
</dbReference>
<dbReference type="PANTHER" id="PTHR30627">
    <property type="entry name" value="PEPTIDOGLYCAN D,D-TRANSPEPTIDASE"/>
    <property type="match status" value="1"/>
</dbReference>
<dbReference type="OrthoDB" id="5241017at2"/>
<dbReference type="InterPro" id="IPR050515">
    <property type="entry name" value="Beta-lactam/transpept"/>
</dbReference>
<protein>
    <submittedName>
        <fullName evidence="4">MecA-like transpeptidase family protein</fullName>
    </submittedName>
</protein>
<evidence type="ECO:0000256" key="1">
    <source>
        <dbReference type="SAM" id="SignalP"/>
    </source>
</evidence>
<dbReference type="SUPFAM" id="SSF54427">
    <property type="entry name" value="NTF2-like"/>
    <property type="match status" value="1"/>
</dbReference>
<feature type="domain" description="Penicillin-binding protein transpeptidase" evidence="2">
    <location>
        <begin position="238"/>
        <end position="503"/>
    </location>
</feature>
<keyword evidence="5" id="KW-1185">Reference proteome</keyword>
<proteinExistence type="predicted"/>
<feature type="signal peptide" evidence="1">
    <location>
        <begin position="1"/>
        <end position="23"/>
    </location>
</feature>
<reference evidence="4 5" key="1">
    <citation type="submission" date="2019-06" db="EMBL/GenBank/DDBJ databases">
        <title>Sequencing the genomes of 1000 actinobacteria strains.</title>
        <authorList>
            <person name="Klenk H.-P."/>
        </authorList>
    </citation>
    <scope>NUCLEOTIDE SEQUENCE [LARGE SCALE GENOMIC DNA]</scope>
    <source>
        <strain evidence="4 5">DSM 102200</strain>
    </source>
</reference>
<dbReference type="Gene3D" id="3.40.710.10">
    <property type="entry name" value="DD-peptidase/beta-lactamase superfamily"/>
    <property type="match status" value="1"/>
</dbReference>
<accession>A0A543CCI8</accession>
<dbReference type="AlphaFoldDB" id="A0A543CCI8"/>
<keyword evidence="1" id="KW-0732">Signal</keyword>
<feature type="chain" id="PRO_5039434465" evidence="1">
    <location>
        <begin position="24"/>
        <end position="508"/>
    </location>
</feature>
<dbReference type="EMBL" id="VFOZ01000001">
    <property type="protein sequence ID" value="TQL94808.1"/>
    <property type="molecule type" value="Genomic_DNA"/>
</dbReference>
<feature type="domain" description="NTF2-like N-terminal transpeptidase" evidence="3">
    <location>
        <begin position="33"/>
        <end position="141"/>
    </location>
</feature>
<dbReference type="Pfam" id="PF00905">
    <property type="entry name" value="Transpeptidase"/>
    <property type="match status" value="1"/>
</dbReference>
<sequence length="508" mass="52718">MRRVLVLVGGVVVLVLAAAFSCAALRPPGGSATPEEAARRYFAAWGRGDNDGMRRLVDDPPADFAYQHRTLSKALHVQAVGFEPARPVRQGNTASVDYKVERELSGIGTWSFHAVLRLGRRHGRWWVRWSPATLYPSLADGGQLVLARLAAAPSAPVAADGKQLPADSSVQPYLADVADRFGPDDAGDPGWAVELWNPGRAAQRVKLLGGDHAKPVRTTLDRRLQTAADRAVGSAPAALVALRPSTGEIVAIADRLEEPKGALLGLNPPGSTFKVITGAAVLDGGMSPGASVACPAVTVAAQRTIHNAGDFALGSVPLTRAFAESCNTTFARLGVTAGTHRLADAAKAFGFGSHFDPGVAAYSGDFPKDAQGNALAEASIGQGKVQATTLDMAVVAAAVGDGTYRSPRLVVEHLVGHREARRLPAAVAGGLRSMMGAVVSYGTAAHAHLPAGTHGKTGTAEYGSAGHTHAWFIGYRGDLAFAVYVERGGEGGKVAAPIAARFLTVAKP</sequence>
<evidence type="ECO:0000313" key="4">
    <source>
        <dbReference type="EMBL" id="TQL94808.1"/>
    </source>
</evidence>
<dbReference type="GO" id="GO:0005886">
    <property type="term" value="C:plasma membrane"/>
    <property type="evidence" value="ECO:0007669"/>
    <property type="project" value="TreeGrafter"/>
</dbReference>
<comment type="caution">
    <text evidence="4">The sequence shown here is derived from an EMBL/GenBank/DDBJ whole genome shotgun (WGS) entry which is preliminary data.</text>
</comment>
<evidence type="ECO:0000313" key="5">
    <source>
        <dbReference type="Proteomes" id="UP000316096"/>
    </source>
</evidence>
<dbReference type="SUPFAM" id="SSF56601">
    <property type="entry name" value="beta-lactamase/transpeptidase-like"/>
    <property type="match status" value="1"/>
</dbReference>
<dbReference type="GO" id="GO:0071555">
    <property type="term" value="P:cell wall organization"/>
    <property type="evidence" value="ECO:0007669"/>
    <property type="project" value="TreeGrafter"/>
</dbReference>
<dbReference type="Proteomes" id="UP000316096">
    <property type="component" value="Unassembled WGS sequence"/>
</dbReference>
<dbReference type="InterPro" id="IPR012338">
    <property type="entry name" value="Beta-lactam/transpept-like"/>
</dbReference>
<dbReference type="Pfam" id="PF05223">
    <property type="entry name" value="MecA_N"/>
    <property type="match status" value="1"/>
</dbReference>
<dbReference type="GO" id="GO:0046677">
    <property type="term" value="P:response to antibiotic"/>
    <property type="evidence" value="ECO:0007669"/>
    <property type="project" value="InterPro"/>
</dbReference>
<name>A0A543CCI8_9ACTN</name>
<dbReference type="InterPro" id="IPR001460">
    <property type="entry name" value="PCN-bd_Tpept"/>
</dbReference>
<dbReference type="RefSeq" id="WP_141952413.1">
    <property type="nucleotide sequence ID" value="NZ_VFOZ01000001.1"/>
</dbReference>
<evidence type="ECO:0000259" key="2">
    <source>
        <dbReference type="Pfam" id="PF00905"/>
    </source>
</evidence>
<dbReference type="PANTHER" id="PTHR30627:SF24">
    <property type="entry name" value="PENICILLIN-BINDING PROTEIN 4B"/>
    <property type="match status" value="1"/>
</dbReference>